<gene>
    <name evidence="1" type="ORF">CALMAC_LOCUS13373</name>
</gene>
<dbReference type="Proteomes" id="UP000410492">
    <property type="component" value="Unassembled WGS sequence"/>
</dbReference>
<keyword evidence="2" id="KW-1185">Reference proteome</keyword>
<protein>
    <submittedName>
        <fullName evidence="1">Uncharacterized protein</fullName>
    </submittedName>
</protein>
<organism evidence="1 2">
    <name type="scientific">Callosobruchus maculatus</name>
    <name type="common">Southern cowpea weevil</name>
    <name type="synonym">Pulse bruchid</name>
    <dbReference type="NCBI Taxonomy" id="64391"/>
    <lineage>
        <taxon>Eukaryota</taxon>
        <taxon>Metazoa</taxon>
        <taxon>Ecdysozoa</taxon>
        <taxon>Arthropoda</taxon>
        <taxon>Hexapoda</taxon>
        <taxon>Insecta</taxon>
        <taxon>Pterygota</taxon>
        <taxon>Neoptera</taxon>
        <taxon>Endopterygota</taxon>
        <taxon>Coleoptera</taxon>
        <taxon>Polyphaga</taxon>
        <taxon>Cucujiformia</taxon>
        <taxon>Chrysomeloidea</taxon>
        <taxon>Chrysomelidae</taxon>
        <taxon>Bruchinae</taxon>
        <taxon>Bruchini</taxon>
        <taxon>Callosobruchus</taxon>
    </lineage>
</organism>
<evidence type="ECO:0000313" key="2">
    <source>
        <dbReference type="Proteomes" id="UP000410492"/>
    </source>
</evidence>
<accession>A0A653D0E2</accession>
<reference evidence="1 2" key="1">
    <citation type="submission" date="2019-01" db="EMBL/GenBank/DDBJ databases">
        <authorList>
            <person name="Sayadi A."/>
        </authorList>
    </citation>
    <scope>NUCLEOTIDE SEQUENCE [LARGE SCALE GENOMIC DNA]</scope>
</reference>
<name>A0A653D0E2_CALMS</name>
<evidence type="ECO:0000313" key="1">
    <source>
        <dbReference type="EMBL" id="VEN53642.1"/>
    </source>
</evidence>
<dbReference type="AlphaFoldDB" id="A0A653D0E2"/>
<proteinExistence type="predicted"/>
<dbReference type="OrthoDB" id="6784066at2759"/>
<sequence length="103" mass="11595">MDLESLNKRSLVKGPKKHIKKIKELPQGIAYRISSAEVTSGQFGESIILNLADGQAVYLPNRVTEVYKRNLAFFASQKYAVIYEGEVDCGYIEPLQSFKVIEI</sequence>
<dbReference type="EMBL" id="CAACVG010009585">
    <property type="protein sequence ID" value="VEN53642.1"/>
    <property type="molecule type" value="Genomic_DNA"/>
</dbReference>